<dbReference type="InterPro" id="IPR032466">
    <property type="entry name" value="Metal_Hydrolase"/>
</dbReference>
<dbReference type="PROSITE" id="PS01137">
    <property type="entry name" value="TATD_1"/>
    <property type="match status" value="1"/>
</dbReference>
<protein>
    <submittedName>
        <fullName evidence="2">Amidohydrolase family protein</fullName>
    </submittedName>
</protein>
<dbReference type="AlphaFoldDB" id="A0A0T5X8G4"/>
<dbReference type="InterPro" id="IPR033932">
    <property type="entry name" value="YtcJ-like"/>
</dbReference>
<dbReference type="CDD" id="cd01300">
    <property type="entry name" value="YtcJ_like"/>
    <property type="match status" value="1"/>
</dbReference>
<dbReference type="Pfam" id="PF07969">
    <property type="entry name" value="Amidohydro_3"/>
    <property type="match status" value="1"/>
</dbReference>
<evidence type="ECO:0000313" key="3">
    <source>
        <dbReference type="Proteomes" id="UP000005273"/>
    </source>
</evidence>
<dbReference type="Proteomes" id="UP000005273">
    <property type="component" value="Unassembled WGS sequence"/>
</dbReference>
<dbReference type="STRING" id="592015.HMPREF1705_03921"/>
<dbReference type="Gene3D" id="2.30.40.10">
    <property type="entry name" value="Urease, subunit C, domain 1"/>
    <property type="match status" value="1"/>
</dbReference>
<comment type="caution">
    <text evidence="2">The sequence shown here is derived from an EMBL/GenBank/DDBJ whole genome shotgun (WGS) entry which is preliminary data.</text>
</comment>
<dbReference type="EMBL" id="ACJX03000001">
    <property type="protein sequence ID" value="KRT34682.1"/>
    <property type="molecule type" value="Genomic_DNA"/>
</dbReference>
<dbReference type="RefSeq" id="WP_009200443.1">
    <property type="nucleotide sequence ID" value="NZ_ACJX03000001.1"/>
</dbReference>
<dbReference type="GO" id="GO:0016810">
    <property type="term" value="F:hydrolase activity, acting on carbon-nitrogen (but not peptide) bonds"/>
    <property type="evidence" value="ECO:0007669"/>
    <property type="project" value="InterPro"/>
</dbReference>
<dbReference type="Gene3D" id="3.10.310.70">
    <property type="match status" value="1"/>
</dbReference>
<evidence type="ECO:0000313" key="2">
    <source>
        <dbReference type="EMBL" id="KRT34682.1"/>
    </source>
</evidence>
<dbReference type="InterPro" id="IPR018228">
    <property type="entry name" value="DNase_TatD-rel_CS"/>
</dbReference>
<reference evidence="3" key="1">
    <citation type="submission" date="2012-09" db="EMBL/GenBank/DDBJ databases">
        <authorList>
            <person name="Weinstock G."/>
            <person name="Sodergren E."/>
            <person name="Clifton S."/>
            <person name="Fulton L."/>
            <person name="Fulton B."/>
            <person name="Courtney L."/>
            <person name="Fronick C."/>
            <person name="Harrison M."/>
            <person name="Strong C."/>
            <person name="Farmer C."/>
            <person name="Delehaunty K."/>
            <person name="Markovic C."/>
            <person name="Hall O."/>
            <person name="Minx P."/>
            <person name="Tomlinson C."/>
            <person name="Mitreva M."/>
            <person name="Nelson J."/>
            <person name="Hou S."/>
            <person name="Wollam A."/>
            <person name="Pepin K.H."/>
            <person name="Johnson M."/>
            <person name="Bhonagiri V."/>
            <person name="Nash W.E."/>
            <person name="Suruliraj S."/>
            <person name="Warren W."/>
            <person name="Chinwalla A."/>
            <person name="Mardis E.R."/>
            <person name="Wilson R.K."/>
        </authorList>
    </citation>
    <scope>NUCLEOTIDE SEQUENCE [LARGE SCALE GENOMIC DNA]</scope>
    <source>
        <strain evidence="3">OS1</strain>
    </source>
</reference>
<dbReference type="OrthoDB" id="9767366at2"/>
<evidence type="ECO:0000259" key="1">
    <source>
        <dbReference type="Pfam" id="PF07969"/>
    </source>
</evidence>
<feature type="domain" description="Amidohydrolase 3" evidence="1">
    <location>
        <begin position="51"/>
        <end position="519"/>
    </location>
</feature>
<dbReference type="eggNOG" id="COG1574">
    <property type="taxonomic scope" value="Bacteria"/>
</dbReference>
<organism evidence="2 3">
    <name type="scientific">Acetomicrobium hydrogeniformans ATCC BAA-1850</name>
    <dbReference type="NCBI Taxonomy" id="592015"/>
    <lineage>
        <taxon>Bacteria</taxon>
        <taxon>Thermotogati</taxon>
        <taxon>Synergistota</taxon>
        <taxon>Synergistia</taxon>
        <taxon>Synergistales</taxon>
        <taxon>Acetomicrobiaceae</taxon>
        <taxon>Acetomicrobium</taxon>
    </lineage>
</organism>
<accession>A0A0T5X8G4</accession>
<gene>
    <name evidence="2" type="ORF">HMPREF1705_03921</name>
</gene>
<dbReference type="InterPro" id="IPR013108">
    <property type="entry name" value="Amidohydro_3"/>
</dbReference>
<dbReference type="PANTHER" id="PTHR22642">
    <property type="entry name" value="IMIDAZOLONEPROPIONASE"/>
    <property type="match status" value="1"/>
</dbReference>
<dbReference type="SUPFAM" id="SSF51338">
    <property type="entry name" value="Composite domain of metallo-dependent hydrolases"/>
    <property type="match status" value="1"/>
</dbReference>
<dbReference type="SUPFAM" id="SSF51556">
    <property type="entry name" value="Metallo-dependent hydrolases"/>
    <property type="match status" value="1"/>
</dbReference>
<keyword evidence="2" id="KW-0378">Hydrolase</keyword>
<proteinExistence type="predicted"/>
<dbReference type="InterPro" id="IPR011059">
    <property type="entry name" value="Metal-dep_hydrolase_composite"/>
</dbReference>
<dbReference type="Gene3D" id="3.20.20.140">
    <property type="entry name" value="Metal-dependent hydrolases"/>
    <property type="match status" value="1"/>
</dbReference>
<sequence>MNYVTGFINCKVYGNVGNNRHFEAFLVVNGKIASTGSNIEISEQTKSLKGKTVDLGGKIVLPGFIDSHLHIDELGMYINSLNLRNTASIEDLRDKLNNFASKASTSWILGHGWDQELFREKRWPTKDDLDAVEKERPIMLSRVCLHAAVLNSKALEMTGITSSTGIVVESEFQRAREIFKDSLSISECKKILKDALLYASKLGLTCLGFVSCDAKMLSALMSLWHDGEITTRVRVYLEPGKRCQIGEKMYENTDILSALDKLGIKRCFGDDMLRIQGIKILADGSLGARTAWLTKPYSDMADLQGFPNIGKEELLQLVKSADAADLQIAVHGIGDATIDMILDTFQEAKIYDRGHRIEHLSVLRPDQIKRMKDIGLYASIQPHFVITDWWAIDRLGSDRAEFIHPFKSIFSYGIPTAFGTDSPVEELNPWETVYAAVTRGKCEDIPLAAATPNEALDITDAIYCYTAGGGNIMLDPDIGNLAIGKPADFIVLDKDPFETEPRYIKDIRVQKTYIGGKEVR</sequence>
<keyword evidence="3" id="KW-1185">Reference proteome</keyword>
<name>A0A0T5X8G4_9BACT</name>
<dbReference type="PANTHER" id="PTHR22642:SF2">
    <property type="entry name" value="PROTEIN LONG AFTER FAR-RED 3"/>
    <property type="match status" value="1"/>
</dbReference>